<keyword evidence="1" id="KW-0472">Membrane</keyword>
<feature type="non-terminal residue" evidence="2">
    <location>
        <position position="1"/>
    </location>
</feature>
<dbReference type="InterPro" id="IPR036259">
    <property type="entry name" value="MFS_trans_sf"/>
</dbReference>
<keyword evidence="1" id="KW-1133">Transmembrane helix</keyword>
<feature type="transmembrane region" description="Helical" evidence="1">
    <location>
        <begin position="20"/>
        <end position="37"/>
    </location>
</feature>
<feature type="transmembrane region" description="Helical" evidence="1">
    <location>
        <begin position="49"/>
        <end position="68"/>
    </location>
</feature>
<keyword evidence="3" id="KW-1185">Reference proteome</keyword>
<feature type="transmembrane region" description="Helical" evidence="1">
    <location>
        <begin position="152"/>
        <end position="170"/>
    </location>
</feature>
<proteinExistence type="predicted"/>
<feature type="transmembrane region" description="Helical" evidence="1">
    <location>
        <begin position="74"/>
        <end position="98"/>
    </location>
</feature>
<evidence type="ECO:0000256" key="1">
    <source>
        <dbReference type="SAM" id="Phobius"/>
    </source>
</evidence>
<dbReference type="Proteomes" id="UP000265618">
    <property type="component" value="Unassembled WGS sequence"/>
</dbReference>
<dbReference type="AlphaFoldDB" id="A0A9K3GK37"/>
<dbReference type="EMBL" id="BDIP01001842">
    <property type="protein sequence ID" value="GIQ85245.1"/>
    <property type="molecule type" value="Genomic_DNA"/>
</dbReference>
<reference evidence="2 3" key="1">
    <citation type="journal article" date="2018" name="PLoS ONE">
        <title>The draft genome of Kipferlia bialata reveals reductive genome evolution in fornicate parasites.</title>
        <authorList>
            <person name="Tanifuji G."/>
            <person name="Takabayashi S."/>
            <person name="Kume K."/>
            <person name="Takagi M."/>
            <person name="Nakayama T."/>
            <person name="Kamikawa R."/>
            <person name="Inagaki Y."/>
            <person name="Hashimoto T."/>
        </authorList>
    </citation>
    <scope>NUCLEOTIDE SEQUENCE [LARGE SCALE GENOMIC DNA]</scope>
    <source>
        <strain evidence="2">NY0173</strain>
    </source>
</reference>
<keyword evidence="1" id="KW-0812">Transmembrane</keyword>
<gene>
    <name evidence="2" type="ORF">KIPB_006883</name>
</gene>
<sequence length="171" mass="18609">MYFACYSCYYRFTYPSPRYGALQSVLPLGFCVFAVVAGKAQENVIVKTLLRTAAVVVTIGMVCISRAVRLSVPATLLSVIMVAAGYGVFLVLNQSFLLTTCPRRYSGTIGALISVANQLARSLGIGGSTLMQDTIQARLERSSNVEMTFERSIARTFVLFSFAPLFSFLAV</sequence>
<evidence type="ECO:0000313" key="2">
    <source>
        <dbReference type="EMBL" id="GIQ85245.1"/>
    </source>
</evidence>
<organism evidence="2 3">
    <name type="scientific">Kipferlia bialata</name>
    <dbReference type="NCBI Taxonomy" id="797122"/>
    <lineage>
        <taxon>Eukaryota</taxon>
        <taxon>Metamonada</taxon>
        <taxon>Carpediemonas-like organisms</taxon>
        <taxon>Kipferlia</taxon>
    </lineage>
</organism>
<evidence type="ECO:0000313" key="3">
    <source>
        <dbReference type="Proteomes" id="UP000265618"/>
    </source>
</evidence>
<name>A0A9K3GK37_9EUKA</name>
<protein>
    <submittedName>
        <fullName evidence="2">Uncharacterized protein</fullName>
    </submittedName>
</protein>
<comment type="caution">
    <text evidence="2">The sequence shown here is derived from an EMBL/GenBank/DDBJ whole genome shotgun (WGS) entry which is preliminary data.</text>
</comment>
<dbReference type="SUPFAM" id="SSF103473">
    <property type="entry name" value="MFS general substrate transporter"/>
    <property type="match status" value="1"/>
</dbReference>
<dbReference type="Gene3D" id="1.20.1250.20">
    <property type="entry name" value="MFS general substrate transporter like domains"/>
    <property type="match status" value="1"/>
</dbReference>
<accession>A0A9K3GK37</accession>